<keyword evidence="5" id="KW-0862">Zinc</keyword>
<dbReference type="PROSITE" id="PS50249">
    <property type="entry name" value="MPN"/>
    <property type="match status" value="1"/>
</dbReference>
<evidence type="ECO:0000256" key="7">
    <source>
        <dbReference type="RuleBase" id="RU003797"/>
    </source>
</evidence>
<dbReference type="Pfam" id="PF20582">
    <property type="entry name" value="UPF0758_N"/>
    <property type="match status" value="1"/>
</dbReference>
<keyword evidence="10" id="KW-1185">Reference proteome</keyword>
<keyword evidence="4" id="KW-0378">Hydrolase</keyword>
<sequence length="233" mass="26030">MPVKLTQQSNINAQLPYERFQQFGPENLTEAELLAVILRTGTKDTSAVELAEKVLALAKYPREGLLGLHDVSVEELTQIRGIGIVKAVKLKCIAELSNRMSRARASTGICFTRADMVAEYFMEKLRHKDTECVYLLCLDAKGQLIREKKLSDGCVNMALISPREIFLEALKDKAVNIILVHNHPSGDPTPSRADRELTDNVAGAGEQMDIPLLDHIIIGDNRYTSFKEQKLLR</sequence>
<dbReference type="Gene3D" id="3.40.140.10">
    <property type="entry name" value="Cytidine Deaminase, domain 2"/>
    <property type="match status" value="1"/>
</dbReference>
<dbReference type="Pfam" id="PF04002">
    <property type="entry name" value="RadC"/>
    <property type="match status" value="1"/>
</dbReference>
<dbReference type="InterPro" id="IPR020891">
    <property type="entry name" value="UPF0758_CS"/>
</dbReference>
<dbReference type="CDD" id="cd08071">
    <property type="entry name" value="MPN_DUF2466"/>
    <property type="match status" value="1"/>
</dbReference>
<keyword evidence="6" id="KW-0482">Metalloprotease</keyword>
<comment type="caution">
    <text evidence="9">The sequence shown here is derived from an EMBL/GenBank/DDBJ whole genome shotgun (WGS) entry which is preliminary data.</text>
</comment>
<reference evidence="9 10" key="1">
    <citation type="submission" date="2019-08" db="EMBL/GenBank/DDBJ databases">
        <title>In-depth cultivation of the pig gut microbiome towards novel bacterial diversity and tailored functional studies.</title>
        <authorList>
            <person name="Wylensek D."/>
            <person name="Hitch T.C.A."/>
            <person name="Clavel T."/>
        </authorList>
    </citation>
    <scope>NUCLEOTIDE SEQUENCE [LARGE SCALE GENOMIC DNA]</scope>
    <source>
        <strain evidence="9 10">WCA3-601-WT-6H</strain>
    </source>
</reference>
<dbReference type="PANTHER" id="PTHR30471:SF3">
    <property type="entry name" value="UPF0758 PROTEIN YEES-RELATED"/>
    <property type="match status" value="1"/>
</dbReference>
<protein>
    <submittedName>
        <fullName evidence="9">JAB domain-containing protein</fullName>
    </submittedName>
</protein>
<comment type="similarity">
    <text evidence="1 7">Belongs to the UPF0758 family.</text>
</comment>
<dbReference type="NCBIfam" id="NF000642">
    <property type="entry name" value="PRK00024.1"/>
    <property type="match status" value="1"/>
</dbReference>
<evidence type="ECO:0000259" key="8">
    <source>
        <dbReference type="PROSITE" id="PS50249"/>
    </source>
</evidence>
<organism evidence="9 10">
    <name type="scientific">Waltera intestinalis</name>
    <dbReference type="NCBI Taxonomy" id="2606635"/>
    <lineage>
        <taxon>Bacteria</taxon>
        <taxon>Bacillati</taxon>
        <taxon>Bacillota</taxon>
        <taxon>Clostridia</taxon>
        <taxon>Lachnospirales</taxon>
        <taxon>Lachnospiraceae</taxon>
        <taxon>Waltera</taxon>
    </lineage>
</organism>
<feature type="domain" description="MPN" evidence="8">
    <location>
        <begin position="110"/>
        <end position="232"/>
    </location>
</feature>
<keyword evidence="3" id="KW-0479">Metal-binding</keyword>
<dbReference type="GO" id="GO:0006508">
    <property type="term" value="P:proteolysis"/>
    <property type="evidence" value="ECO:0007669"/>
    <property type="project" value="UniProtKB-KW"/>
</dbReference>
<dbReference type="NCBIfam" id="TIGR00608">
    <property type="entry name" value="radc"/>
    <property type="match status" value="1"/>
</dbReference>
<name>A0A6L5YJC5_9FIRM</name>
<dbReference type="AlphaFoldDB" id="A0A6L5YJC5"/>
<dbReference type="GO" id="GO:0046872">
    <property type="term" value="F:metal ion binding"/>
    <property type="evidence" value="ECO:0007669"/>
    <property type="project" value="UniProtKB-KW"/>
</dbReference>
<dbReference type="InterPro" id="IPR001405">
    <property type="entry name" value="UPF0758"/>
</dbReference>
<evidence type="ECO:0000256" key="1">
    <source>
        <dbReference type="ARBA" id="ARBA00010243"/>
    </source>
</evidence>
<evidence type="ECO:0000256" key="6">
    <source>
        <dbReference type="ARBA" id="ARBA00023049"/>
    </source>
</evidence>
<keyword evidence="2" id="KW-0645">Protease</keyword>
<evidence type="ECO:0000256" key="3">
    <source>
        <dbReference type="ARBA" id="ARBA00022723"/>
    </source>
</evidence>
<evidence type="ECO:0000256" key="4">
    <source>
        <dbReference type="ARBA" id="ARBA00022801"/>
    </source>
</evidence>
<dbReference type="EMBL" id="VUMU01000005">
    <property type="protein sequence ID" value="MST57732.1"/>
    <property type="molecule type" value="Genomic_DNA"/>
</dbReference>
<proteinExistence type="inferred from homology"/>
<dbReference type="Proteomes" id="UP000476055">
    <property type="component" value="Unassembled WGS sequence"/>
</dbReference>
<dbReference type="GO" id="GO:0008237">
    <property type="term" value="F:metallopeptidase activity"/>
    <property type="evidence" value="ECO:0007669"/>
    <property type="project" value="UniProtKB-KW"/>
</dbReference>
<gene>
    <name evidence="9" type="ORF">FYJ59_05670</name>
</gene>
<dbReference type="PANTHER" id="PTHR30471">
    <property type="entry name" value="DNA REPAIR PROTEIN RADC"/>
    <property type="match status" value="1"/>
</dbReference>
<evidence type="ECO:0000313" key="9">
    <source>
        <dbReference type="EMBL" id="MST57732.1"/>
    </source>
</evidence>
<dbReference type="InterPro" id="IPR025657">
    <property type="entry name" value="RadC_JAB"/>
</dbReference>
<dbReference type="InterPro" id="IPR046778">
    <property type="entry name" value="UPF0758_N"/>
</dbReference>
<dbReference type="InterPro" id="IPR037518">
    <property type="entry name" value="MPN"/>
</dbReference>
<accession>A0A6L5YJC5</accession>
<dbReference type="PROSITE" id="PS01302">
    <property type="entry name" value="UPF0758"/>
    <property type="match status" value="1"/>
</dbReference>
<evidence type="ECO:0000313" key="10">
    <source>
        <dbReference type="Proteomes" id="UP000476055"/>
    </source>
</evidence>
<evidence type="ECO:0000256" key="2">
    <source>
        <dbReference type="ARBA" id="ARBA00022670"/>
    </source>
</evidence>
<evidence type="ECO:0000256" key="5">
    <source>
        <dbReference type="ARBA" id="ARBA00022833"/>
    </source>
</evidence>
<dbReference type="RefSeq" id="WP_154495876.1">
    <property type="nucleotide sequence ID" value="NZ_VUMU01000005.1"/>
</dbReference>